<dbReference type="GO" id="GO:0005730">
    <property type="term" value="C:nucleolus"/>
    <property type="evidence" value="ECO:0007669"/>
    <property type="project" value="TreeGrafter"/>
</dbReference>
<organism evidence="18 19">
    <name type="scientific">Hypsibius exemplaris</name>
    <name type="common">Freshwater tardigrade</name>
    <dbReference type="NCBI Taxonomy" id="2072580"/>
    <lineage>
        <taxon>Eukaryota</taxon>
        <taxon>Metazoa</taxon>
        <taxon>Ecdysozoa</taxon>
        <taxon>Tardigrada</taxon>
        <taxon>Eutardigrada</taxon>
        <taxon>Parachela</taxon>
        <taxon>Hypsibioidea</taxon>
        <taxon>Hypsibiidae</taxon>
        <taxon>Hypsibius</taxon>
    </lineage>
</organism>
<dbReference type="InterPro" id="IPR022238">
    <property type="entry name" value="Bud23_C"/>
</dbReference>
<dbReference type="OrthoDB" id="2877at2759"/>
<evidence type="ECO:0000256" key="11">
    <source>
        <dbReference type="ARBA" id="ARBA00064164"/>
    </source>
</evidence>
<accession>A0A9X6RL68</accession>
<keyword evidence="8" id="KW-0539">Nucleus</keyword>
<dbReference type="FunFam" id="3.40.50.150:FF:000017">
    <property type="entry name" value="probable 18S rRNA (Guanine-N(7))-methyltransferase"/>
    <property type="match status" value="1"/>
</dbReference>
<gene>
    <name evidence="18" type="ORF">BV898_16124</name>
</gene>
<evidence type="ECO:0000259" key="16">
    <source>
        <dbReference type="Pfam" id="PF08241"/>
    </source>
</evidence>
<dbReference type="InterPro" id="IPR029063">
    <property type="entry name" value="SAM-dependent_MTases_sf"/>
</dbReference>
<keyword evidence="5" id="KW-0489">Methyltransferase</keyword>
<dbReference type="InterPro" id="IPR013216">
    <property type="entry name" value="Methyltransf_11"/>
</dbReference>
<feature type="domain" description="Methyltransferase type 11" evidence="16">
    <location>
        <begin position="129"/>
        <end position="202"/>
    </location>
</feature>
<evidence type="ECO:0000256" key="12">
    <source>
        <dbReference type="ARBA" id="ARBA00074415"/>
    </source>
</evidence>
<evidence type="ECO:0000259" key="17">
    <source>
        <dbReference type="Pfam" id="PF12589"/>
    </source>
</evidence>
<name>A0A9X6RL68_HYPEX</name>
<evidence type="ECO:0000256" key="3">
    <source>
        <dbReference type="ARBA" id="ARBA00005547"/>
    </source>
</evidence>
<evidence type="ECO:0000256" key="7">
    <source>
        <dbReference type="ARBA" id="ARBA00022691"/>
    </source>
</evidence>
<dbReference type="PANTHER" id="PTHR12734">
    <property type="entry name" value="METHYLTRANSFERASE-RELATED"/>
    <property type="match status" value="1"/>
</dbReference>
<evidence type="ECO:0000313" key="19">
    <source>
        <dbReference type="Proteomes" id="UP000192578"/>
    </source>
</evidence>
<keyword evidence="7" id="KW-0949">S-adenosyl-L-methionine</keyword>
<comment type="function">
    <text evidence="10">S-adenosyl-L-methionine-dependent methyltransferase that specifically methylates the N(7) position of a guanine in 18S rRNA. Requires the methyltransferase adapter protein TRM112 for full rRNA methyltransferase activity. Involved in the pre-rRNA processing steps leading to small-subunit rRNA production independently of its RNA-modifying catalytic activity. Important for biogenesis end export of the 40S ribosomal subunit independent on its methyltransferase activity. Locus-specific steroid receptor coactivator. Potentiates transactivation by glucocorticoid (NR3C1), mineralocorticoid (NR3C2), androgen (AR) and progesterone (PGR) receptors. Required for the maintenance of open chromatin at the TSC22D3/GILZ locus to facilitate NR3C1 loading on the response elements. Required for maintenance of dimethylation on histone H3 'Lys-79' (H3K79me2), although direct histone methyltransferase activity is not observed in vitro.</text>
</comment>
<dbReference type="AlphaFoldDB" id="A0A9X6RL68"/>
<reference evidence="19" key="1">
    <citation type="submission" date="2017-01" db="EMBL/GenBank/DDBJ databases">
        <title>Comparative genomics of anhydrobiosis in the tardigrade Hypsibius dujardini.</title>
        <authorList>
            <person name="Yoshida Y."/>
            <person name="Koutsovoulos G."/>
            <person name="Laetsch D."/>
            <person name="Stevens L."/>
            <person name="Kumar S."/>
            <person name="Horikawa D."/>
            <person name="Ishino K."/>
            <person name="Komine S."/>
            <person name="Tomita M."/>
            <person name="Blaxter M."/>
            <person name="Arakawa K."/>
        </authorList>
    </citation>
    <scope>NUCLEOTIDE SEQUENCE [LARGE SCALE GENOMIC DNA]</scope>
    <source>
        <strain evidence="19">Z151</strain>
    </source>
</reference>
<comment type="caution">
    <text evidence="18">The sequence shown here is derived from an EMBL/GenBank/DDBJ whole genome shotgun (WGS) entry which is preliminary data.</text>
</comment>
<dbReference type="Pfam" id="PF08241">
    <property type="entry name" value="Methyltransf_11"/>
    <property type="match status" value="1"/>
</dbReference>
<evidence type="ECO:0000256" key="9">
    <source>
        <dbReference type="ARBA" id="ARBA00050374"/>
    </source>
</evidence>
<protein>
    <recommendedName>
        <fullName evidence="12">18S rRNA (guanine-N(7))-methyltransferase</fullName>
    </recommendedName>
    <alternativeName>
        <fullName evidence="14">Bud site selection protein 23 homolog</fullName>
    </alternativeName>
    <alternativeName>
        <fullName evidence="13">rRNA methyltransferase and ribosome maturation factor</fullName>
    </alternativeName>
</protein>
<evidence type="ECO:0000256" key="13">
    <source>
        <dbReference type="ARBA" id="ARBA00075516"/>
    </source>
</evidence>
<dbReference type="CDD" id="cd02440">
    <property type="entry name" value="AdoMet_MTases"/>
    <property type="match status" value="1"/>
</dbReference>
<keyword evidence="4" id="KW-0963">Cytoplasm</keyword>
<dbReference type="GO" id="GO:0016435">
    <property type="term" value="F:rRNA (guanine) methyltransferase activity"/>
    <property type="evidence" value="ECO:0007669"/>
    <property type="project" value="InterPro"/>
</dbReference>
<dbReference type="PANTHER" id="PTHR12734:SF0">
    <property type="entry name" value="18S RRNA (GUANINE-N(7))-METHYLTRANSFERASE-RELATED"/>
    <property type="match status" value="1"/>
</dbReference>
<feature type="compositionally biased region" description="Basic and acidic residues" evidence="15">
    <location>
        <begin position="329"/>
        <end position="338"/>
    </location>
</feature>
<evidence type="ECO:0000256" key="8">
    <source>
        <dbReference type="ARBA" id="ARBA00023242"/>
    </source>
</evidence>
<evidence type="ECO:0000256" key="4">
    <source>
        <dbReference type="ARBA" id="ARBA00022490"/>
    </source>
</evidence>
<evidence type="ECO:0000256" key="6">
    <source>
        <dbReference type="ARBA" id="ARBA00022679"/>
    </source>
</evidence>
<evidence type="ECO:0000256" key="5">
    <source>
        <dbReference type="ARBA" id="ARBA00022603"/>
    </source>
</evidence>
<keyword evidence="19" id="KW-1185">Reference proteome</keyword>
<dbReference type="GO" id="GO:0005737">
    <property type="term" value="C:cytoplasm"/>
    <property type="evidence" value="ECO:0007669"/>
    <property type="project" value="UniProtKB-SubCell"/>
</dbReference>
<dbReference type="Pfam" id="PF12589">
    <property type="entry name" value="WBS_methylT"/>
    <property type="match status" value="1"/>
</dbReference>
<comment type="subunit">
    <text evidence="11">Heterodimer with TRMT112; this heterodimerization is necessary for the metabolic stability and activity of the catalytic subunit BUD23. Interacts with GRIP1.</text>
</comment>
<feature type="region of interest" description="Disordered" evidence="15">
    <location>
        <begin position="283"/>
        <end position="347"/>
    </location>
</feature>
<dbReference type="EMBL" id="MTYJ01000234">
    <property type="protein sequence ID" value="OWA51650.1"/>
    <property type="molecule type" value="Genomic_DNA"/>
</dbReference>
<evidence type="ECO:0000256" key="1">
    <source>
        <dbReference type="ARBA" id="ARBA00004123"/>
    </source>
</evidence>
<keyword evidence="6" id="KW-0808">Transferase</keyword>
<evidence type="ECO:0000256" key="2">
    <source>
        <dbReference type="ARBA" id="ARBA00004496"/>
    </source>
</evidence>
<comment type="catalytic activity">
    <reaction evidence="9">
        <text>a guanosine in 18S rRNA + S-adenosyl-L-methionine = an N(7)-methylguanosine in 18S rRNA + S-adenosyl-L-homocysteine</text>
        <dbReference type="Rhea" id="RHEA:54584"/>
        <dbReference type="Rhea" id="RHEA-COMP:13937"/>
        <dbReference type="Rhea" id="RHEA-COMP:13938"/>
        <dbReference type="ChEBI" id="CHEBI:57856"/>
        <dbReference type="ChEBI" id="CHEBI:59789"/>
        <dbReference type="ChEBI" id="CHEBI:74269"/>
        <dbReference type="ChEBI" id="CHEBI:74480"/>
    </reaction>
</comment>
<comment type="subcellular location">
    <subcellularLocation>
        <location evidence="2">Cytoplasm</location>
    </subcellularLocation>
    <subcellularLocation>
        <location evidence="1">Nucleus</location>
    </subcellularLocation>
</comment>
<dbReference type="InterPro" id="IPR039769">
    <property type="entry name" value="Bud23-like"/>
</dbReference>
<evidence type="ECO:0000256" key="14">
    <source>
        <dbReference type="ARBA" id="ARBA00081208"/>
    </source>
</evidence>
<proteinExistence type="inferred from homology"/>
<comment type="similarity">
    <text evidence="3">Belongs to the class I-like SAM-binding methyltransferase superfamily. BUD23/WBSCR22 family.</text>
</comment>
<sequence length="347" mass="38449">MIPPLRVISGKSSFRMKSSSMKIPKKTFASRGFYAAKQLCVGFLFLPLKGSLRTSKRFTPLHCISSRSFSFSMASRGRPEHQAPPDLFYNEEEARKYTSNSRIINVQLELTERAIELLQLPADVPCYLLDLGCGSGLSGETLTGAGHQWVGMDISAAMLDVAVEREVEGDVMQGDLGQGVPYRPGSFDGAISISALQWLCNADQKDHNPPKRLFKFFSTLYASLSRGSRAVFQFYPENSAQVELITQQSMRAGFTGGLVVDYPNSARAKKLYLVLSTGGVNPTLPRGLDGTGSDRAVESRSHSTSRPGKTPTKSRDWILAKKERRRRQGKECRPDSKFTGRRRPAHF</sequence>
<dbReference type="GO" id="GO:0070476">
    <property type="term" value="P:rRNA (guanine-N7)-methylation"/>
    <property type="evidence" value="ECO:0007669"/>
    <property type="project" value="InterPro"/>
</dbReference>
<evidence type="ECO:0000256" key="15">
    <source>
        <dbReference type="SAM" id="MobiDB-lite"/>
    </source>
</evidence>
<dbReference type="Gene3D" id="3.40.50.150">
    <property type="entry name" value="Vaccinia Virus protein VP39"/>
    <property type="match status" value="1"/>
</dbReference>
<evidence type="ECO:0000313" key="18">
    <source>
        <dbReference type="EMBL" id="OWA51650.1"/>
    </source>
</evidence>
<evidence type="ECO:0000256" key="10">
    <source>
        <dbReference type="ARBA" id="ARBA00059355"/>
    </source>
</evidence>
<dbReference type="Proteomes" id="UP000192578">
    <property type="component" value="Unassembled WGS sequence"/>
</dbReference>
<feature type="domain" description="18S rRNA (guanine(1575)-N(7))-methyltransferase Bud23 C-terminal" evidence="17">
    <location>
        <begin position="277"/>
        <end position="344"/>
    </location>
</feature>
<dbReference type="SUPFAM" id="SSF53335">
    <property type="entry name" value="S-adenosyl-L-methionine-dependent methyltransferases"/>
    <property type="match status" value="1"/>
</dbReference>